<evidence type="ECO:0000256" key="6">
    <source>
        <dbReference type="SAM" id="MobiDB-lite"/>
    </source>
</evidence>
<sequence length="684" mass="77615">SSRRRNGKPASCEPCRRDKVRCDHKLPVCTRCKQRRIANTCFYHPAPLTRARPPLPSPLTDSSPGPSRFVETSPGDVELQPFQSPETSFSLRMGYLGPTSVVAEFLSVNESAGELGDDSSARVESSRHLPPYWFKKVLNVLALLEDFSILEVLARELNDMSQAAMIPSPFVGNAFKPIRKLADEYLLKRRSDIQLQRLASKIVENTARSFHIPSSTEGCDFHRLYTGDNTRLEILGIIFSLAGRSTYFGLGSGLFLNHDEPRSRAQFAQKMFLASDITLQLCKMLTPNNDLLVWLLYENMLLSSMIHGDSSEVKWHRLGDLSTNIFTLGAHREVKPSSGLPRFIIETRKRLFASSYRLDKNIATSLDRPPRLSFRHSDCGLPLAISDDVYGASSAAFDQACENVDQDGWSLKPVYQTSDWIRARYINSTFREEILEMAVRTPSPEAAAQLNDISRRCKEKWESYPAHLRMVPHIWNDDAPVAVSLMLVTAYLAYLDNDLIIQKLLVGKYQAPNIELLSVSSEILSTVLFLGTQREHMRHIHRDLVWVIILYGFPAVSVLTRALQSEARHGTKFEYLGSRAELIRNLSVFISHIESMERPGNGNYVLFSRASKMFSSMIDEILEARLRVDQDDKPPNKTNNNNNNMETPVVNSVFDENENFMNFMGNESLLESVDFRMMFDQWLV</sequence>
<name>A0A7H8QL18_TALRU</name>
<feature type="domain" description="Zn(2)-C6 fungal-type" evidence="7">
    <location>
        <begin position="11"/>
        <end position="43"/>
    </location>
</feature>
<dbReference type="RefSeq" id="XP_035340374.1">
    <property type="nucleotide sequence ID" value="XM_035484481.1"/>
</dbReference>
<dbReference type="GeneID" id="55988792"/>
<evidence type="ECO:0000256" key="1">
    <source>
        <dbReference type="ARBA" id="ARBA00004123"/>
    </source>
</evidence>
<dbReference type="GO" id="GO:0000981">
    <property type="term" value="F:DNA-binding transcription factor activity, RNA polymerase II-specific"/>
    <property type="evidence" value="ECO:0007669"/>
    <property type="project" value="InterPro"/>
</dbReference>
<dbReference type="GO" id="GO:0003677">
    <property type="term" value="F:DNA binding"/>
    <property type="evidence" value="ECO:0007669"/>
    <property type="project" value="UniProtKB-KW"/>
</dbReference>
<dbReference type="OrthoDB" id="4898680at2759"/>
<dbReference type="InterPro" id="IPR050613">
    <property type="entry name" value="Sec_Metabolite_Reg"/>
</dbReference>
<organism evidence="8 9">
    <name type="scientific">Talaromyces rugulosus</name>
    <name type="common">Penicillium rugulosum</name>
    <dbReference type="NCBI Taxonomy" id="121627"/>
    <lineage>
        <taxon>Eukaryota</taxon>
        <taxon>Fungi</taxon>
        <taxon>Dikarya</taxon>
        <taxon>Ascomycota</taxon>
        <taxon>Pezizomycotina</taxon>
        <taxon>Eurotiomycetes</taxon>
        <taxon>Eurotiomycetidae</taxon>
        <taxon>Eurotiales</taxon>
        <taxon>Trichocomaceae</taxon>
        <taxon>Talaromyces</taxon>
        <taxon>Talaromyces sect. Islandici</taxon>
    </lineage>
</organism>
<dbReference type="AlphaFoldDB" id="A0A7H8QL18"/>
<dbReference type="PANTHER" id="PTHR31001:SF82">
    <property type="entry name" value="ZN(II)2CYS6 TRANSCRIPTION FACTOR (EUROFUNG)"/>
    <property type="match status" value="1"/>
</dbReference>
<evidence type="ECO:0000313" key="9">
    <source>
        <dbReference type="Proteomes" id="UP000509510"/>
    </source>
</evidence>
<evidence type="ECO:0000256" key="3">
    <source>
        <dbReference type="ARBA" id="ARBA00023125"/>
    </source>
</evidence>
<dbReference type="GO" id="GO:0008270">
    <property type="term" value="F:zinc ion binding"/>
    <property type="evidence" value="ECO:0007669"/>
    <property type="project" value="InterPro"/>
</dbReference>
<protein>
    <recommendedName>
        <fullName evidence="7">Zn(2)-C6 fungal-type domain-containing protein</fullName>
    </recommendedName>
</protein>
<dbReference type="Proteomes" id="UP000509510">
    <property type="component" value="Chromosome I"/>
</dbReference>
<feature type="region of interest" description="Disordered" evidence="6">
    <location>
        <begin position="629"/>
        <end position="648"/>
    </location>
</feature>
<keyword evidence="3" id="KW-0238">DNA-binding</keyword>
<reference evidence="9" key="1">
    <citation type="submission" date="2020-06" db="EMBL/GenBank/DDBJ databases">
        <title>A chromosome-scale genome assembly of Talaromyces rugulosus W13939.</title>
        <authorList>
            <person name="Wang B."/>
            <person name="Guo L."/>
            <person name="Ye K."/>
            <person name="Wang L."/>
        </authorList>
    </citation>
    <scope>NUCLEOTIDE SEQUENCE [LARGE SCALE GENOMIC DNA]</scope>
    <source>
        <strain evidence="9">W13939</strain>
    </source>
</reference>
<feature type="region of interest" description="Disordered" evidence="6">
    <location>
        <begin position="52"/>
        <end position="77"/>
    </location>
</feature>
<accession>A0A7H8QL18</accession>
<dbReference type="PROSITE" id="PS50048">
    <property type="entry name" value="ZN2_CY6_FUNGAL_2"/>
    <property type="match status" value="1"/>
</dbReference>
<evidence type="ECO:0000256" key="5">
    <source>
        <dbReference type="ARBA" id="ARBA00023242"/>
    </source>
</evidence>
<dbReference type="EMBL" id="CP055898">
    <property type="protein sequence ID" value="QKX54195.1"/>
    <property type="molecule type" value="Genomic_DNA"/>
</dbReference>
<dbReference type="CDD" id="cd00067">
    <property type="entry name" value="GAL4"/>
    <property type="match status" value="1"/>
</dbReference>
<evidence type="ECO:0000256" key="4">
    <source>
        <dbReference type="ARBA" id="ARBA00023163"/>
    </source>
</evidence>
<dbReference type="PROSITE" id="PS00463">
    <property type="entry name" value="ZN2_CY6_FUNGAL_1"/>
    <property type="match status" value="1"/>
</dbReference>
<proteinExistence type="predicted"/>
<feature type="compositionally biased region" description="Low complexity" evidence="6">
    <location>
        <begin position="52"/>
        <end position="67"/>
    </location>
</feature>
<dbReference type="InterPro" id="IPR036864">
    <property type="entry name" value="Zn2-C6_fun-type_DNA-bd_sf"/>
</dbReference>
<keyword evidence="4" id="KW-0804">Transcription</keyword>
<dbReference type="SUPFAM" id="SSF57701">
    <property type="entry name" value="Zn2/Cys6 DNA-binding domain"/>
    <property type="match status" value="1"/>
</dbReference>
<feature type="non-terminal residue" evidence="8">
    <location>
        <position position="1"/>
    </location>
</feature>
<comment type="subcellular location">
    <subcellularLocation>
        <location evidence="1">Nucleus</location>
    </subcellularLocation>
</comment>
<dbReference type="GO" id="GO:0005634">
    <property type="term" value="C:nucleus"/>
    <property type="evidence" value="ECO:0007669"/>
    <property type="project" value="UniProtKB-SubCell"/>
</dbReference>
<dbReference type="PANTHER" id="PTHR31001">
    <property type="entry name" value="UNCHARACTERIZED TRANSCRIPTIONAL REGULATORY PROTEIN"/>
    <property type="match status" value="1"/>
</dbReference>
<dbReference type="Gene3D" id="4.10.240.10">
    <property type="entry name" value="Zn(2)-C6 fungal-type DNA-binding domain"/>
    <property type="match status" value="1"/>
</dbReference>
<keyword evidence="5" id="KW-0539">Nucleus</keyword>
<dbReference type="KEGG" id="trg:TRUGW13939_01279"/>
<dbReference type="SMART" id="SM00066">
    <property type="entry name" value="GAL4"/>
    <property type="match status" value="1"/>
</dbReference>
<evidence type="ECO:0000256" key="2">
    <source>
        <dbReference type="ARBA" id="ARBA00023015"/>
    </source>
</evidence>
<keyword evidence="2" id="KW-0805">Transcription regulation</keyword>
<dbReference type="CDD" id="cd12148">
    <property type="entry name" value="fungal_TF_MHR"/>
    <property type="match status" value="1"/>
</dbReference>
<evidence type="ECO:0000259" key="7">
    <source>
        <dbReference type="PROSITE" id="PS50048"/>
    </source>
</evidence>
<dbReference type="InterPro" id="IPR001138">
    <property type="entry name" value="Zn2Cys6_DnaBD"/>
</dbReference>
<gene>
    <name evidence="8" type="ORF">TRUGW13939_01279</name>
</gene>
<evidence type="ECO:0000313" key="8">
    <source>
        <dbReference type="EMBL" id="QKX54195.1"/>
    </source>
</evidence>
<keyword evidence="9" id="KW-1185">Reference proteome</keyword>
<dbReference type="Pfam" id="PF00172">
    <property type="entry name" value="Zn_clus"/>
    <property type="match status" value="1"/>
</dbReference>